<dbReference type="RefSeq" id="WP_122190170.1">
    <property type="nucleotide sequence ID" value="NZ_RFFH01000011.1"/>
</dbReference>
<evidence type="ECO:0000313" key="2">
    <source>
        <dbReference type="EMBL" id="RMI30098.1"/>
    </source>
</evidence>
<dbReference type="OrthoDB" id="4510758at2"/>
<dbReference type="PANTHER" id="PTHR48098:SF1">
    <property type="entry name" value="DIACYLGLYCEROL ACYLTRANSFERASE_MYCOLYLTRANSFERASE AG85A"/>
    <property type="match status" value="1"/>
</dbReference>
<comment type="caution">
    <text evidence="2">The sequence shown here is derived from an EMBL/GenBank/DDBJ whole genome shotgun (WGS) entry which is preliminary data.</text>
</comment>
<dbReference type="Proteomes" id="UP000279275">
    <property type="component" value="Unassembled WGS sequence"/>
</dbReference>
<dbReference type="Pfam" id="PF00756">
    <property type="entry name" value="Esterase"/>
    <property type="match status" value="1"/>
</dbReference>
<proteinExistence type="predicted"/>
<evidence type="ECO:0000313" key="3">
    <source>
        <dbReference type="Proteomes" id="UP000279275"/>
    </source>
</evidence>
<keyword evidence="3" id="KW-1185">Reference proteome</keyword>
<dbReference type="GO" id="GO:0016747">
    <property type="term" value="F:acyltransferase activity, transferring groups other than amino-acyl groups"/>
    <property type="evidence" value="ECO:0007669"/>
    <property type="project" value="TreeGrafter"/>
</dbReference>
<organism evidence="2 3">
    <name type="scientific">Nocardia stercoris</name>
    <dbReference type="NCBI Taxonomy" id="2483361"/>
    <lineage>
        <taxon>Bacteria</taxon>
        <taxon>Bacillati</taxon>
        <taxon>Actinomycetota</taxon>
        <taxon>Actinomycetes</taxon>
        <taxon>Mycobacteriales</taxon>
        <taxon>Nocardiaceae</taxon>
        <taxon>Nocardia</taxon>
    </lineage>
</organism>
<evidence type="ECO:0000256" key="1">
    <source>
        <dbReference type="SAM" id="SignalP"/>
    </source>
</evidence>
<gene>
    <name evidence="2" type="ORF">EBN03_23000</name>
</gene>
<keyword evidence="1" id="KW-0732">Signal</keyword>
<dbReference type="AlphaFoldDB" id="A0A3M2L6D9"/>
<dbReference type="SUPFAM" id="SSF53474">
    <property type="entry name" value="alpha/beta-Hydrolases"/>
    <property type="match status" value="1"/>
</dbReference>
<feature type="signal peptide" evidence="1">
    <location>
        <begin position="1"/>
        <end position="25"/>
    </location>
</feature>
<sequence>MAAEVVRRGRVYRLLASVLPAVALAALVPAVATVASSDPGAALPDPAVVTPAPDGSRIAAVASGPGREVDVSVYSTAMAAVEVVKVLPAADGATAAPALYLLNGANGGLGDSSWTEKTDIATYFADQQVNVVVPMGGRGSYFADWRADDPVLGHQRWTTFLTRELPPLIDAAFHGSGAAAVAGISMAGTSVFQLALAAPGRYRGVGSYSGCAPTSDLTGQLFVDAVVARWAGNAANMWGPPGDPQWAAVDPYVHAEDLRGLALYVSAGTGVPGPLDTLAGPGIDGDPIKLVDQDVSGGFIEAIAGTCARRLQQRFADLGIPATFDLHPDGTHSWGYWQQELHNSWPLFRAALGE</sequence>
<dbReference type="InterPro" id="IPR050583">
    <property type="entry name" value="Mycobacterial_A85_antigen"/>
</dbReference>
<dbReference type="Gene3D" id="3.40.50.1820">
    <property type="entry name" value="alpha/beta hydrolase"/>
    <property type="match status" value="1"/>
</dbReference>
<dbReference type="PANTHER" id="PTHR48098">
    <property type="entry name" value="ENTEROCHELIN ESTERASE-RELATED"/>
    <property type="match status" value="1"/>
</dbReference>
<dbReference type="InterPro" id="IPR029058">
    <property type="entry name" value="AB_hydrolase_fold"/>
</dbReference>
<dbReference type="EMBL" id="RFFH01000011">
    <property type="protein sequence ID" value="RMI30098.1"/>
    <property type="molecule type" value="Genomic_DNA"/>
</dbReference>
<reference evidence="2 3" key="1">
    <citation type="submission" date="2018-10" db="EMBL/GenBank/DDBJ databases">
        <title>Isolation from cow dung.</title>
        <authorList>
            <person name="Ling L."/>
        </authorList>
    </citation>
    <scope>NUCLEOTIDE SEQUENCE [LARGE SCALE GENOMIC DNA]</scope>
    <source>
        <strain evidence="2 3">NEAU-LL90</strain>
    </source>
</reference>
<feature type="chain" id="PRO_5039071333" evidence="1">
    <location>
        <begin position="26"/>
        <end position="354"/>
    </location>
</feature>
<protein>
    <submittedName>
        <fullName evidence="2">Esterase family protein</fullName>
    </submittedName>
</protein>
<name>A0A3M2L6D9_9NOCA</name>
<accession>A0A3M2L6D9</accession>
<dbReference type="InterPro" id="IPR000801">
    <property type="entry name" value="Esterase-like"/>
</dbReference>